<evidence type="ECO:0000256" key="4">
    <source>
        <dbReference type="ARBA" id="ARBA00011503"/>
    </source>
</evidence>
<dbReference type="Proteomes" id="UP000185674">
    <property type="component" value="Chromosome"/>
</dbReference>
<dbReference type="PANTHER" id="PTHR38096:SF1">
    <property type="entry name" value="ENTEROBACTIN SYNTHASE COMPONENT D"/>
    <property type="match status" value="1"/>
</dbReference>
<dbReference type="Pfam" id="PF01648">
    <property type="entry name" value="ACPS"/>
    <property type="match status" value="1"/>
</dbReference>
<keyword evidence="7" id="KW-0259">Enterobactin biosynthesis</keyword>
<evidence type="ECO:0000256" key="6">
    <source>
        <dbReference type="ARBA" id="ARBA00022679"/>
    </source>
</evidence>
<name>A0A1P8EIT5_9GAMM</name>
<evidence type="ECO:0000256" key="12">
    <source>
        <dbReference type="PIRSR" id="PIRSR603542-1"/>
    </source>
</evidence>
<comment type="catalytic activity">
    <reaction evidence="10">
        <text>apo-[aryl-carrier protein] + CoA = holo-[aryl-carrier protein] + adenosine 3',5'-bisphosphate + H(+)</text>
        <dbReference type="Rhea" id="RHEA:48404"/>
        <dbReference type="Rhea" id="RHEA-COMP:15903"/>
        <dbReference type="Rhea" id="RHEA-COMP:17557"/>
        <dbReference type="ChEBI" id="CHEBI:15378"/>
        <dbReference type="ChEBI" id="CHEBI:29999"/>
        <dbReference type="ChEBI" id="CHEBI:57287"/>
        <dbReference type="ChEBI" id="CHEBI:58343"/>
        <dbReference type="ChEBI" id="CHEBI:64479"/>
    </reaction>
</comment>
<evidence type="ECO:0000256" key="9">
    <source>
        <dbReference type="ARBA" id="ARBA00031996"/>
    </source>
</evidence>
<dbReference type="InterPro" id="IPR003542">
    <property type="entry name" value="Enbac_synth_compD-like"/>
</dbReference>
<feature type="binding site" evidence="12">
    <location>
        <begin position="124"/>
        <end position="125"/>
    </location>
    <ligand>
        <name>CoA</name>
        <dbReference type="ChEBI" id="CHEBI:57287"/>
    </ligand>
</feature>
<sequence length="282" mass="32398">MIHSNQSTILPQRKPSTSLQQHARWLFCDDHLQCSVLNIYDQSIHQVRLLKMNEYTLKHYYFKFNIFIPFDVARASLKRKCEFFIGRLAAKFALASLGNYAFFNIKKGLHGEPLWPKYITGSISHSMLDCTHGIAIATAAIHNPNINSDDSIHHDNQNCKNISGIDVEIKQNADLFKENPNMLNSLMSSQETKLLSPFLEQTPALYLILFSAKESLIKAFYNKYQQFIPFDAMHCIGFNTQTCTLSFYLPQTSPKMIPIRTINVKYLELENEIMTFCSLDPS</sequence>
<evidence type="ECO:0000256" key="2">
    <source>
        <dbReference type="ARBA" id="ARBA00004993"/>
    </source>
</evidence>
<dbReference type="EMBL" id="CP016896">
    <property type="protein sequence ID" value="APV36116.1"/>
    <property type="molecule type" value="Genomic_DNA"/>
</dbReference>
<dbReference type="UniPathway" id="UPA00017"/>
<feature type="binding site" evidence="13">
    <location>
        <position position="166"/>
    </location>
    <ligand>
        <name>Mg(2+)</name>
        <dbReference type="ChEBI" id="CHEBI:18420"/>
    </ligand>
</feature>
<dbReference type="InterPro" id="IPR041354">
    <property type="entry name" value="4PPT_N"/>
</dbReference>
<evidence type="ECO:0000256" key="8">
    <source>
        <dbReference type="ARBA" id="ARBA00029894"/>
    </source>
</evidence>
<dbReference type="GO" id="GO:0008897">
    <property type="term" value="F:holo-[acyl-carrier-protein] synthase activity"/>
    <property type="evidence" value="ECO:0007669"/>
    <property type="project" value="InterPro"/>
</dbReference>
<evidence type="ECO:0000256" key="3">
    <source>
        <dbReference type="ARBA" id="ARBA00008342"/>
    </source>
</evidence>
<evidence type="ECO:0000259" key="14">
    <source>
        <dbReference type="Pfam" id="PF01648"/>
    </source>
</evidence>
<keyword evidence="6 16" id="KW-0808">Transferase</keyword>
<feature type="binding site" evidence="12">
    <location>
        <position position="214"/>
    </location>
    <ligand>
        <name>CoA</name>
        <dbReference type="ChEBI" id="CHEBI:57287"/>
    </ligand>
</feature>
<dbReference type="InterPro" id="IPR037143">
    <property type="entry name" value="4-PPantetheinyl_Trfase_dom_sf"/>
</dbReference>
<comment type="function">
    <text evidence="1">Involved in the biosynthesis of the siderophore enterobactin (enterochelin), which is a macrocyclic trimeric lactone of N-(2,3-dihydroxybenzoyl)-serine. The serine trilactone serves as a scaffolding for the three catechol functionalities that provide hexadentate coordination for the tightly ligated iron(2+) atoms. Plays an essential role in the assembly of the enterobactin by catalyzing the transfer of the 4'-phosphopantetheine (Ppant) moiety from coenzyme A to the apo-domains of both EntB (ArCP domain) and EntF (PCP domain) to yield their holo-forms which make them competent for the activation of 2,3-dihydroxybenzoate (DHB) and L-serine, respectively.</text>
</comment>
<feature type="binding site" evidence="12">
    <location>
        <position position="166"/>
    </location>
    <ligand>
        <name>CoA</name>
        <dbReference type="ChEBI" id="CHEBI:57287"/>
    </ligand>
</feature>
<evidence type="ECO:0000256" key="11">
    <source>
        <dbReference type="ARBA" id="ARBA00049191"/>
    </source>
</evidence>
<evidence type="ECO:0000256" key="10">
    <source>
        <dbReference type="ARBA" id="ARBA00049176"/>
    </source>
</evidence>
<dbReference type="GO" id="GO:0005886">
    <property type="term" value="C:plasma membrane"/>
    <property type="evidence" value="ECO:0007669"/>
    <property type="project" value="TreeGrafter"/>
</dbReference>
<dbReference type="Pfam" id="PF17837">
    <property type="entry name" value="4PPT_N"/>
    <property type="match status" value="1"/>
</dbReference>
<evidence type="ECO:0000256" key="13">
    <source>
        <dbReference type="PIRSR" id="PIRSR603542-2"/>
    </source>
</evidence>
<feature type="binding site" evidence="12">
    <location>
        <position position="218"/>
    </location>
    <ligand>
        <name>CoA</name>
        <dbReference type="ChEBI" id="CHEBI:57287"/>
    </ligand>
</feature>
<dbReference type="InterPro" id="IPR008278">
    <property type="entry name" value="4-PPantetheinyl_Trfase_dom"/>
</dbReference>
<gene>
    <name evidence="16" type="ORF">BEN76_08835</name>
</gene>
<feature type="binding site" evidence="13">
    <location>
        <position position="168"/>
    </location>
    <ligand>
        <name>Mg(2+)</name>
        <dbReference type="ChEBI" id="CHEBI:18420"/>
    </ligand>
</feature>
<keyword evidence="13" id="KW-0460">Magnesium</keyword>
<evidence type="ECO:0000313" key="17">
    <source>
        <dbReference type="Proteomes" id="UP000185674"/>
    </source>
</evidence>
<comment type="pathway">
    <text evidence="2">Siderophore biosynthesis; enterobactin biosynthesis.</text>
</comment>
<dbReference type="KEGG" id="asol:BEN76_08835"/>
<comment type="catalytic activity">
    <reaction evidence="11">
        <text>apo-[peptidyl-carrier protein] + CoA = holo-[peptidyl-carrier protein] + adenosine 3',5'-bisphosphate + H(+)</text>
        <dbReference type="Rhea" id="RHEA:46228"/>
        <dbReference type="Rhea" id="RHEA-COMP:11479"/>
        <dbReference type="Rhea" id="RHEA-COMP:11480"/>
        <dbReference type="ChEBI" id="CHEBI:15378"/>
        <dbReference type="ChEBI" id="CHEBI:29999"/>
        <dbReference type="ChEBI" id="CHEBI:57287"/>
        <dbReference type="ChEBI" id="CHEBI:58343"/>
        <dbReference type="ChEBI" id="CHEBI:64479"/>
    </reaction>
</comment>
<dbReference type="GO" id="GO:0000287">
    <property type="term" value="F:magnesium ion binding"/>
    <property type="evidence" value="ECO:0007669"/>
    <property type="project" value="InterPro"/>
</dbReference>
<keyword evidence="13" id="KW-0479">Metal-binding</keyword>
<dbReference type="GO" id="GO:0009239">
    <property type="term" value="P:enterobactin biosynthetic process"/>
    <property type="evidence" value="ECO:0007669"/>
    <property type="project" value="UniProtKB-UniPathway"/>
</dbReference>
<comment type="cofactor">
    <cofactor evidence="13">
        <name>Mg(2+)</name>
        <dbReference type="ChEBI" id="CHEBI:18420"/>
    </cofactor>
</comment>
<evidence type="ECO:0000256" key="5">
    <source>
        <dbReference type="ARBA" id="ARBA00019087"/>
    </source>
</evidence>
<comment type="similarity">
    <text evidence="3">Belongs to the P-Pant transferase superfamily. EntD family.</text>
</comment>
<proteinExistence type="inferred from homology"/>
<feature type="binding site" evidence="12">
    <location>
        <position position="87"/>
    </location>
    <ligand>
        <name>CoA</name>
        <dbReference type="ChEBI" id="CHEBI:57287"/>
    </ligand>
</feature>
<dbReference type="AlphaFoldDB" id="A0A1P8EIT5"/>
<dbReference type="STRING" id="487316.BEN76_08835"/>
<evidence type="ECO:0000313" key="16">
    <source>
        <dbReference type="EMBL" id="APV36116.1"/>
    </source>
</evidence>
<dbReference type="PANTHER" id="PTHR38096">
    <property type="entry name" value="ENTEROBACTIN SYNTHASE COMPONENT D"/>
    <property type="match status" value="1"/>
</dbReference>
<dbReference type="GO" id="GO:0009366">
    <property type="term" value="C:enterobactin synthetase complex"/>
    <property type="evidence" value="ECO:0007669"/>
    <property type="project" value="InterPro"/>
</dbReference>
<protein>
    <recommendedName>
        <fullName evidence="5">Enterobactin synthase component D</fullName>
    </recommendedName>
    <alternativeName>
        <fullName evidence="8">4'-phosphopantetheinyl transferase EntD</fullName>
    </alternativeName>
    <alternativeName>
        <fullName evidence="9">Enterochelin synthase D</fullName>
    </alternativeName>
</protein>
<evidence type="ECO:0000259" key="15">
    <source>
        <dbReference type="Pfam" id="PF17837"/>
    </source>
</evidence>
<reference evidence="16 17" key="1">
    <citation type="submission" date="2016-08" db="EMBL/GenBank/DDBJ databases">
        <title>Complete genome sequence of Acinetobacter baylyi strain GFJ2.</title>
        <authorList>
            <person name="Tabata M."/>
            <person name="Kuboki S."/>
            <person name="Gibu N."/>
            <person name="Kinouchi Y."/>
            <person name="Vangnai A."/>
            <person name="Kasai D."/>
            <person name="Fukuda M."/>
        </authorList>
    </citation>
    <scope>NUCLEOTIDE SEQUENCE [LARGE SCALE GENOMIC DNA]</scope>
    <source>
        <strain evidence="16 17">GFJ2</strain>
    </source>
</reference>
<feature type="domain" description="4'-phosphopantetheinyl transferase N-terminal" evidence="15">
    <location>
        <begin position="72"/>
        <end position="126"/>
    </location>
</feature>
<accession>A0A1P8EIT5</accession>
<comment type="subunit">
    <text evidence="4">EntB, EntD, EntE, and EntF form a multienzyme complex called enterobactin synthase.</text>
</comment>
<organism evidence="16 17">
    <name type="scientific">Acinetobacter soli</name>
    <dbReference type="NCBI Taxonomy" id="487316"/>
    <lineage>
        <taxon>Bacteria</taxon>
        <taxon>Pseudomonadati</taxon>
        <taxon>Pseudomonadota</taxon>
        <taxon>Gammaproteobacteria</taxon>
        <taxon>Moraxellales</taxon>
        <taxon>Moraxellaceae</taxon>
        <taxon>Acinetobacter</taxon>
    </lineage>
</organism>
<feature type="domain" description="4'-phosphopantetheinyl transferase" evidence="14">
    <location>
        <begin position="164"/>
        <end position="252"/>
    </location>
</feature>
<evidence type="ECO:0000256" key="1">
    <source>
        <dbReference type="ARBA" id="ARBA00003937"/>
    </source>
</evidence>
<dbReference type="SUPFAM" id="SSF56214">
    <property type="entry name" value="4'-phosphopantetheinyl transferase"/>
    <property type="match status" value="1"/>
</dbReference>
<evidence type="ECO:0000256" key="7">
    <source>
        <dbReference type="ARBA" id="ARBA00023191"/>
    </source>
</evidence>
<feature type="binding site" evidence="12">
    <location>
        <position position="79"/>
    </location>
    <ligand>
        <name>CoA</name>
        <dbReference type="ChEBI" id="CHEBI:57287"/>
    </ligand>
</feature>